<keyword evidence="3" id="KW-1185">Reference proteome</keyword>
<comment type="caution">
    <text evidence="2">The sequence shown here is derived from an EMBL/GenBank/DDBJ whole genome shotgun (WGS) entry which is preliminary data.</text>
</comment>
<dbReference type="Proteomes" id="UP001204953">
    <property type="component" value="Unassembled WGS sequence"/>
</dbReference>
<dbReference type="RefSeq" id="WP_254014579.1">
    <property type="nucleotide sequence ID" value="NZ_JAMZMM010000412.1"/>
</dbReference>
<evidence type="ECO:0000313" key="3">
    <source>
        <dbReference type="Proteomes" id="UP001204953"/>
    </source>
</evidence>
<feature type="region of interest" description="Disordered" evidence="1">
    <location>
        <begin position="69"/>
        <end position="94"/>
    </location>
</feature>
<dbReference type="EMBL" id="JAMZMM010000412">
    <property type="protein sequence ID" value="MCP2731847.1"/>
    <property type="molecule type" value="Genomic_DNA"/>
</dbReference>
<dbReference type="AlphaFoldDB" id="A0AAE3GXE7"/>
<organism evidence="2 3">
    <name type="scientific">Limnofasciculus baicalensis BBK-W-15</name>
    <dbReference type="NCBI Taxonomy" id="2699891"/>
    <lineage>
        <taxon>Bacteria</taxon>
        <taxon>Bacillati</taxon>
        <taxon>Cyanobacteriota</taxon>
        <taxon>Cyanophyceae</taxon>
        <taxon>Coleofasciculales</taxon>
        <taxon>Coleofasciculaceae</taxon>
        <taxon>Limnofasciculus</taxon>
        <taxon>Limnofasciculus baicalensis</taxon>
    </lineage>
</organism>
<accession>A0AAE3GXE7</accession>
<reference evidence="2" key="1">
    <citation type="submission" date="2022-06" db="EMBL/GenBank/DDBJ databases">
        <title>New cyanobacteria of genus Symplocastrum in benthos of Lake Baikal.</title>
        <authorList>
            <person name="Sorokovikova E."/>
            <person name="Tikhonova I."/>
            <person name="Krasnopeev A."/>
            <person name="Evseev P."/>
            <person name="Gladkikh A."/>
            <person name="Belykh O."/>
        </authorList>
    </citation>
    <scope>NUCLEOTIDE SEQUENCE</scope>
    <source>
        <strain evidence="2">BBK-W-15</strain>
    </source>
</reference>
<evidence type="ECO:0000256" key="1">
    <source>
        <dbReference type="SAM" id="MobiDB-lite"/>
    </source>
</evidence>
<proteinExistence type="predicted"/>
<evidence type="ECO:0000313" key="2">
    <source>
        <dbReference type="EMBL" id="MCP2731847.1"/>
    </source>
</evidence>
<protein>
    <submittedName>
        <fullName evidence="2">Uncharacterized protein</fullName>
    </submittedName>
</protein>
<sequence>MSRNISSVKAFNELVECGIIPQSEVTAFYQPHQNLQDDDEIVIAIETWLKHPSRSKFLASYQEKLERLRKGSSVPTRETIPGNVKSTTKPNQPSATVSQLFHNAMIKVTQSNNSGNSQSSPPKP</sequence>
<gene>
    <name evidence="2" type="ORF">NJ959_25785</name>
</gene>
<name>A0AAE3GXE7_9CYAN</name>
<feature type="compositionally biased region" description="Polar residues" evidence="1">
    <location>
        <begin position="84"/>
        <end position="94"/>
    </location>
</feature>